<dbReference type="Gene3D" id="3.40.50.720">
    <property type="entry name" value="NAD(P)-binding Rossmann-like Domain"/>
    <property type="match status" value="1"/>
</dbReference>
<dbReference type="Pfam" id="PF22725">
    <property type="entry name" value="GFO_IDH_MocA_C3"/>
    <property type="match status" value="1"/>
</dbReference>
<feature type="domain" description="GFO/IDH/MocA-like oxidoreductase" evidence="5">
    <location>
        <begin position="154"/>
        <end position="276"/>
    </location>
</feature>
<evidence type="ECO:0000256" key="2">
    <source>
        <dbReference type="ARBA" id="ARBA00023027"/>
    </source>
</evidence>
<dbReference type="InterPro" id="IPR055170">
    <property type="entry name" value="GFO_IDH_MocA-like_dom"/>
</dbReference>
<dbReference type="AlphaFoldDB" id="A0A7M1SZX9"/>
<dbReference type="InterPro" id="IPR050463">
    <property type="entry name" value="Gfo/Idh/MocA_oxidrdct_glycsds"/>
</dbReference>
<proteinExistence type="predicted"/>
<organism evidence="6 7">
    <name type="scientific">Ruania alkalisoli</name>
    <dbReference type="NCBI Taxonomy" id="2779775"/>
    <lineage>
        <taxon>Bacteria</taxon>
        <taxon>Bacillati</taxon>
        <taxon>Actinomycetota</taxon>
        <taxon>Actinomycetes</taxon>
        <taxon>Micrococcales</taxon>
        <taxon>Ruaniaceae</taxon>
        <taxon>Ruania</taxon>
    </lineage>
</organism>
<dbReference type="InterPro" id="IPR036291">
    <property type="entry name" value="NAD(P)-bd_dom_sf"/>
</dbReference>
<dbReference type="PANTHER" id="PTHR43818:SF11">
    <property type="entry name" value="BCDNA.GH03377"/>
    <property type="match status" value="1"/>
</dbReference>
<dbReference type="KEGG" id="halt:IM660_08715"/>
<protein>
    <submittedName>
        <fullName evidence="6">Gfo/Idh/MocA family oxidoreductase</fullName>
    </submittedName>
</protein>
<accession>A0A7M1SZX9</accession>
<dbReference type="GO" id="GO:0000166">
    <property type="term" value="F:nucleotide binding"/>
    <property type="evidence" value="ECO:0007669"/>
    <property type="project" value="InterPro"/>
</dbReference>
<dbReference type="SUPFAM" id="SSF55347">
    <property type="entry name" value="Glyceraldehyde-3-phosphate dehydrogenase-like, C-terminal domain"/>
    <property type="match status" value="1"/>
</dbReference>
<dbReference type="SUPFAM" id="SSF51735">
    <property type="entry name" value="NAD(P)-binding Rossmann-fold domains"/>
    <property type="match status" value="1"/>
</dbReference>
<evidence type="ECO:0000259" key="5">
    <source>
        <dbReference type="Pfam" id="PF22725"/>
    </source>
</evidence>
<reference evidence="6 7" key="1">
    <citation type="submission" date="2020-10" db="EMBL/GenBank/DDBJ databases">
        <title>Haloactinobacterium sp. RN3S43, a bacterium isolated from saline soil.</title>
        <authorList>
            <person name="Sun J.-Q."/>
        </authorList>
    </citation>
    <scope>NUCLEOTIDE SEQUENCE [LARGE SCALE GENOMIC DNA]</scope>
    <source>
        <strain evidence="6 7">RN3S43</strain>
    </source>
</reference>
<keyword evidence="7" id="KW-1185">Reference proteome</keyword>
<sequence length="352" mass="38231">MDEESHARLSSRPPPFGSYAQPVDTVRWGIIGVGDVTEAKSGPGFQHAQRSELVAVMRRDGAKAADYARRHDVPRWYDDAEALLGDPDVDAVYIATPPDSHRDYAVRALEAGKPVYVEKPMARTTRECEEMLAAAERARLPLFVAYYRRSMPRFATVKELLDGGAIGQVHAFRVENFRPTPAVGEQVPWRLRPGISGGGHFVDLASHTLDLLDHLLGPVTQVHGHALNISGISQAEDTVSGTFQVGSAVVGTGLWCYAADEDRDLVEIIGTEGSLRFSSFGQEPLRLRTGAGVREIEAPYPATVQQPLIQAVVDELTGVGASPSTGASAIRTARVVDALLAEYRTEYGLTFR</sequence>
<evidence type="ECO:0000256" key="3">
    <source>
        <dbReference type="SAM" id="MobiDB-lite"/>
    </source>
</evidence>
<dbReference type="Proteomes" id="UP000593758">
    <property type="component" value="Chromosome"/>
</dbReference>
<evidence type="ECO:0000313" key="6">
    <source>
        <dbReference type="EMBL" id="QOR72292.1"/>
    </source>
</evidence>
<dbReference type="GO" id="GO:0016491">
    <property type="term" value="F:oxidoreductase activity"/>
    <property type="evidence" value="ECO:0007669"/>
    <property type="project" value="UniProtKB-KW"/>
</dbReference>
<dbReference type="InterPro" id="IPR000683">
    <property type="entry name" value="Gfo/Idh/MocA-like_OxRdtase_N"/>
</dbReference>
<keyword evidence="2" id="KW-0520">NAD</keyword>
<dbReference type="EMBL" id="CP063169">
    <property type="protein sequence ID" value="QOR72292.1"/>
    <property type="molecule type" value="Genomic_DNA"/>
</dbReference>
<dbReference type="Gene3D" id="3.30.360.10">
    <property type="entry name" value="Dihydrodipicolinate Reductase, domain 2"/>
    <property type="match status" value="1"/>
</dbReference>
<evidence type="ECO:0000259" key="4">
    <source>
        <dbReference type="Pfam" id="PF01408"/>
    </source>
</evidence>
<feature type="domain" description="Gfo/Idh/MocA-like oxidoreductase N-terminal" evidence="4">
    <location>
        <begin position="26"/>
        <end position="146"/>
    </location>
</feature>
<evidence type="ECO:0000256" key="1">
    <source>
        <dbReference type="ARBA" id="ARBA00023002"/>
    </source>
</evidence>
<gene>
    <name evidence="6" type="ORF">IM660_08715</name>
</gene>
<dbReference type="Pfam" id="PF01408">
    <property type="entry name" value="GFO_IDH_MocA"/>
    <property type="match status" value="1"/>
</dbReference>
<evidence type="ECO:0000313" key="7">
    <source>
        <dbReference type="Proteomes" id="UP000593758"/>
    </source>
</evidence>
<keyword evidence="1" id="KW-0560">Oxidoreductase</keyword>
<name>A0A7M1SZX9_9MICO</name>
<feature type="region of interest" description="Disordered" evidence="3">
    <location>
        <begin position="1"/>
        <end position="20"/>
    </location>
</feature>
<dbReference type="PANTHER" id="PTHR43818">
    <property type="entry name" value="BCDNA.GH03377"/>
    <property type="match status" value="1"/>
</dbReference>